<keyword evidence="1" id="KW-0732">Signal</keyword>
<gene>
    <name evidence="2" type="ORF">FUA23_19430</name>
</gene>
<comment type="caution">
    <text evidence="2">The sequence shown here is derived from an EMBL/GenBank/DDBJ whole genome shotgun (WGS) entry which is preliminary data.</text>
</comment>
<dbReference type="Gene3D" id="2.160.20.10">
    <property type="entry name" value="Single-stranded right-handed beta-helix, Pectin lyase-like"/>
    <property type="match status" value="1"/>
</dbReference>
<keyword evidence="3" id="KW-1185">Reference proteome</keyword>
<proteinExistence type="predicted"/>
<sequence>MARSYFTLLLIFVALGLCAQTESDFYQDNSTELTIHKNLQVDYSVDGKGSPSDSKMLQRAIDQVAAKGGGIITLTAGTYHLHNIELRSNVHLRIDKDVVIEHLTQNPKKSEDVFILAKNGAPIENVSITGIDGVYTINLEAHPRGVRAFNVGAATNFMIADFLVKDQRSMFSCVTLGISTTDDVNYVRPKNGVIKNGNCLNTLYGYGLVQMQAGENILYQNLKGQGGVTLRAETGLTKMNDLQFGGVDKIVARNISCTDGNAAVMISPHAMKCGSIDVDGVTAINCGFGVRIGGGFVSKKYKNPDLEPGSFEKVDVKNVTATFGETAQLKGKHLKYLPVYREKMLASVPQKGSEVVSGPSIAAVLYEASHYRKNVTISNVRGIGFLCQKDIIEPTDKHSTMDCE</sequence>
<feature type="chain" id="PRO_5022837513" evidence="1">
    <location>
        <begin position="20"/>
        <end position="404"/>
    </location>
</feature>
<feature type="signal peptide" evidence="1">
    <location>
        <begin position="1"/>
        <end position="19"/>
    </location>
</feature>
<dbReference type="SUPFAM" id="SSF51126">
    <property type="entry name" value="Pectin lyase-like"/>
    <property type="match status" value="1"/>
</dbReference>
<reference evidence="2 3" key="1">
    <citation type="submission" date="2019-08" db="EMBL/GenBank/DDBJ databases">
        <title>Lewinella sp. strain SSH13 Genome sequencing and assembly.</title>
        <authorList>
            <person name="Kim I."/>
        </authorList>
    </citation>
    <scope>NUCLEOTIDE SEQUENCE [LARGE SCALE GENOMIC DNA]</scope>
    <source>
        <strain evidence="2 3">SSH13</strain>
    </source>
</reference>
<evidence type="ECO:0000256" key="1">
    <source>
        <dbReference type="SAM" id="SignalP"/>
    </source>
</evidence>
<dbReference type="AlphaFoldDB" id="A0A5C7FH86"/>
<dbReference type="EMBL" id="VOXD01000039">
    <property type="protein sequence ID" value="TXF86677.1"/>
    <property type="molecule type" value="Genomic_DNA"/>
</dbReference>
<dbReference type="Proteomes" id="UP000321907">
    <property type="component" value="Unassembled WGS sequence"/>
</dbReference>
<dbReference type="OrthoDB" id="6376028at2"/>
<name>A0A5C7FH86_9BACT</name>
<dbReference type="InterPro" id="IPR011050">
    <property type="entry name" value="Pectin_lyase_fold/virulence"/>
</dbReference>
<organism evidence="2 3">
    <name type="scientific">Neolewinella aurantiaca</name>
    <dbReference type="NCBI Taxonomy" id="2602767"/>
    <lineage>
        <taxon>Bacteria</taxon>
        <taxon>Pseudomonadati</taxon>
        <taxon>Bacteroidota</taxon>
        <taxon>Saprospiria</taxon>
        <taxon>Saprospirales</taxon>
        <taxon>Lewinellaceae</taxon>
        <taxon>Neolewinella</taxon>
    </lineage>
</organism>
<accession>A0A5C7FH86</accession>
<dbReference type="InterPro" id="IPR012334">
    <property type="entry name" value="Pectin_lyas_fold"/>
</dbReference>
<evidence type="ECO:0000313" key="3">
    <source>
        <dbReference type="Proteomes" id="UP000321907"/>
    </source>
</evidence>
<evidence type="ECO:0000313" key="2">
    <source>
        <dbReference type="EMBL" id="TXF86677.1"/>
    </source>
</evidence>
<protein>
    <submittedName>
        <fullName evidence="2">Iota-carrageenase A2</fullName>
    </submittedName>
</protein>
<dbReference type="RefSeq" id="WP_147932439.1">
    <property type="nucleotide sequence ID" value="NZ_VOXD01000039.1"/>
</dbReference>